<dbReference type="InterPro" id="IPR003660">
    <property type="entry name" value="HAMP_dom"/>
</dbReference>
<dbReference type="SUPFAM" id="SSF158472">
    <property type="entry name" value="HAMP domain-like"/>
    <property type="match status" value="1"/>
</dbReference>
<evidence type="ECO:0000256" key="4">
    <source>
        <dbReference type="ARBA" id="ARBA00022553"/>
    </source>
</evidence>
<reference evidence="12" key="1">
    <citation type="journal article" date="2021" name="PeerJ">
        <title>Extensive microbial diversity within the chicken gut microbiome revealed by metagenomics and culture.</title>
        <authorList>
            <person name="Gilroy R."/>
            <person name="Ravi A."/>
            <person name="Getino M."/>
            <person name="Pursley I."/>
            <person name="Horton D.L."/>
            <person name="Alikhan N.F."/>
            <person name="Baker D."/>
            <person name="Gharbi K."/>
            <person name="Hall N."/>
            <person name="Watson M."/>
            <person name="Adriaenssens E.M."/>
            <person name="Foster-Nyarko E."/>
            <person name="Jarju S."/>
            <person name="Secka A."/>
            <person name="Antonio M."/>
            <person name="Oren A."/>
            <person name="Chaudhuri R.R."/>
            <person name="La Ragione R."/>
            <person name="Hildebrand F."/>
            <person name="Pallen M.J."/>
        </authorList>
    </citation>
    <scope>NUCLEOTIDE SEQUENCE</scope>
    <source>
        <strain evidence="12">CHK195-6426</strain>
    </source>
</reference>
<dbReference type="CDD" id="cd00082">
    <property type="entry name" value="HisKA"/>
    <property type="match status" value="1"/>
</dbReference>
<dbReference type="EC" id="2.7.13.3" evidence="3"/>
<dbReference type="InterPro" id="IPR050351">
    <property type="entry name" value="BphY/WalK/GraS-like"/>
</dbReference>
<dbReference type="Gene3D" id="1.10.287.130">
    <property type="match status" value="1"/>
</dbReference>
<dbReference type="PANTHER" id="PTHR45453:SF1">
    <property type="entry name" value="PHOSPHATE REGULON SENSOR PROTEIN PHOR"/>
    <property type="match status" value="1"/>
</dbReference>
<evidence type="ECO:0000259" key="11">
    <source>
        <dbReference type="PROSITE" id="PS50885"/>
    </source>
</evidence>
<sequence>MRPSIRRQFALIFIGLMAGIILMCWLINSIFLEEYYTRTKRNVIYDAYTTIAQVTGSDTYSSEVFQEELDNICRMYSITVAIIDVNSQTRYLSENGGDYLENKLIGYIFGFQPADLQILEEGKDYTIQKTGPAGNQSLEMYGRLDTGISFILSTPMESIQESAKIANRFFAYVGCLGTIAGGVIIWFVCRKMTKPILELNRISERMVHLDFEAKYHDKANNEIDMLGGNINKLSASLEESISELKTANNELQKDIEKKEKIDEMRKEFLSNVSHELKTPIALIQGYAEGLKEGINDDPDSRNFYCEVIMDEAAKMNHMVKKLLTLNQLEFGNDVVSMERFDIVALLKNYIQSAGILTKQNGIEVRMKDYAPVYVWADEYKTEEVFMNYFSNAVNHCAGDKIIDVKLENGDGRVRVSVFNTGEPIPEDSIDHIWEKFYKVDKARTREYGGSGVGLSIVKAIMDSMNQKYGVENYTNGVLFWFELETVQEN</sequence>
<dbReference type="CDD" id="cd06225">
    <property type="entry name" value="HAMP"/>
    <property type="match status" value="1"/>
</dbReference>
<evidence type="ECO:0000256" key="6">
    <source>
        <dbReference type="ARBA" id="ARBA00022777"/>
    </source>
</evidence>
<dbReference type="GO" id="GO:0005886">
    <property type="term" value="C:plasma membrane"/>
    <property type="evidence" value="ECO:0007669"/>
    <property type="project" value="TreeGrafter"/>
</dbReference>
<dbReference type="SMART" id="SM00304">
    <property type="entry name" value="HAMP"/>
    <property type="match status" value="1"/>
</dbReference>
<evidence type="ECO:0000256" key="8">
    <source>
        <dbReference type="SAM" id="Coils"/>
    </source>
</evidence>
<dbReference type="InterPro" id="IPR004358">
    <property type="entry name" value="Sig_transdc_His_kin-like_C"/>
</dbReference>
<feature type="domain" description="HAMP" evidence="11">
    <location>
        <begin position="190"/>
        <end position="242"/>
    </location>
</feature>
<dbReference type="GO" id="GO:0016036">
    <property type="term" value="P:cellular response to phosphate starvation"/>
    <property type="evidence" value="ECO:0007669"/>
    <property type="project" value="TreeGrafter"/>
</dbReference>
<protein>
    <recommendedName>
        <fullName evidence="3">histidine kinase</fullName>
        <ecNumber evidence="3">2.7.13.3</ecNumber>
    </recommendedName>
</protein>
<evidence type="ECO:0000259" key="10">
    <source>
        <dbReference type="PROSITE" id="PS50109"/>
    </source>
</evidence>
<evidence type="ECO:0000313" key="13">
    <source>
        <dbReference type="Proteomes" id="UP000824265"/>
    </source>
</evidence>
<dbReference type="PROSITE" id="PS50109">
    <property type="entry name" value="HIS_KIN"/>
    <property type="match status" value="1"/>
</dbReference>
<comment type="catalytic activity">
    <reaction evidence="1">
        <text>ATP + protein L-histidine = ADP + protein N-phospho-L-histidine.</text>
        <dbReference type="EC" id="2.7.13.3"/>
    </reaction>
</comment>
<dbReference type="InterPro" id="IPR003594">
    <property type="entry name" value="HATPase_dom"/>
</dbReference>
<evidence type="ECO:0000256" key="9">
    <source>
        <dbReference type="SAM" id="Phobius"/>
    </source>
</evidence>
<keyword evidence="6 12" id="KW-0418">Kinase</keyword>
<dbReference type="InterPro" id="IPR005467">
    <property type="entry name" value="His_kinase_dom"/>
</dbReference>
<dbReference type="InterPro" id="IPR036097">
    <property type="entry name" value="HisK_dim/P_sf"/>
</dbReference>
<comment type="subcellular location">
    <subcellularLocation>
        <location evidence="2">Membrane</location>
    </subcellularLocation>
</comment>
<evidence type="ECO:0000256" key="7">
    <source>
        <dbReference type="ARBA" id="ARBA00023012"/>
    </source>
</evidence>
<keyword evidence="4" id="KW-0597">Phosphoprotein</keyword>
<feature type="transmembrane region" description="Helical" evidence="9">
    <location>
        <begin position="9"/>
        <end position="32"/>
    </location>
</feature>
<dbReference type="SMART" id="SM00388">
    <property type="entry name" value="HisKA"/>
    <property type="match status" value="1"/>
</dbReference>
<feature type="coiled-coil region" evidence="8">
    <location>
        <begin position="230"/>
        <end position="264"/>
    </location>
</feature>
<dbReference type="PROSITE" id="PS50885">
    <property type="entry name" value="HAMP"/>
    <property type="match status" value="1"/>
</dbReference>
<evidence type="ECO:0000256" key="3">
    <source>
        <dbReference type="ARBA" id="ARBA00012438"/>
    </source>
</evidence>
<feature type="domain" description="Histidine kinase" evidence="10">
    <location>
        <begin position="271"/>
        <end position="487"/>
    </location>
</feature>
<comment type="caution">
    <text evidence="12">The sequence shown here is derived from an EMBL/GenBank/DDBJ whole genome shotgun (WGS) entry which is preliminary data.</text>
</comment>
<dbReference type="SUPFAM" id="SSF47384">
    <property type="entry name" value="Homodimeric domain of signal transducing histidine kinase"/>
    <property type="match status" value="1"/>
</dbReference>
<dbReference type="InterPro" id="IPR003661">
    <property type="entry name" value="HisK_dim/P_dom"/>
</dbReference>
<keyword evidence="5" id="KW-0808">Transferase</keyword>
<reference evidence="12" key="2">
    <citation type="submission" date="2021-04" db="EMBL/GenBank/DDBJ databases">
        <authorList>
            <person name="Gilroy R."/>
        </authorList>
    </citation>
    <scope>NUCLEOTIDE SEQUENCE</scope>
    <source>
        <strain evidence="12">CHK195-6426</strain>
    </source>
</reference>
<dbReference type="FunFam" id="1.10.287.130:FF:000001">
    <property type="entry name" value="Two-component sensor histidine kinase"/>
    <property type="match status" value="1"/>
</dbReference>
<keyword evidence="9" id="KW-1133">Transmembrane helix</keyword>
<gene>
    <name evidence="12" type="ORF">H9742_03875</name>
</gene>
<keyword evidence="9" id="KW-0472">Membrane</keyword>
<feature type="transmembrane region" description="Helical" evidence="9">
    <location>
        <begin position="169"/>
        <end position="189"/>
    </location>
</feature>
<dbReference type="Pfam" id="PF00512">
    <property type="entry name" value="HisKA"/>
    <property type="match status" value="1"/>
</dbReference>
<evidence type="ECO:0000256" key="5">
    <source>
        <dbReference type="ARBA" id="ARBA00022679"/>
    </source>
</evidence>
<dbReference type="GO" id="GO:0004721">
    <property type="term" value="F:phosphoprotein phosphatase activity"/>
    <property type="evidence" value="ECO:0007669"/>
    <property type="project" value="TreeGrafter"/>
</dbReference>
<dbReference type="InterPro" id="IPR036890">
    <property type="entry name" value="HATPase_C_sf"/>
</dbReference>
<dbReference type="Gene3D" id="3.30.565.10">
    <property type="entry name" value="Histidine kinase-like ATPase, C-terminal domain"/>
    <property type="match status" value="1"/>
</dbReference>
<keyword evidence="9" id="KW-0812">Transmembrane</keyword>
<dbReference type="AlphaFoldDB" id="A0A9D1R459"/>
<dbReference type="SMART" id="SM00387">
    <property type="entry name" value="HATPase_c"/>
    <property type="match status" value="1"/>
</dbReference>
<accession>A0A9D1R459</accession>
<keyword evidence="7" id="KW-0902">Two-component regulatory system</keyword>
<dbReference type="PANTHER" id="PTHR45453">
    <property type="entry name" value="PHOSPHATE REGULON SENSOR PROTEIN PHOR"/>
    <property type="match status" value="1"/>
</dbReference>
<dbReference type="EMBL" id="DXGH01000022">
    <property type="protein sequence ID" value="HIW80657.1"/>
    <property type="molecule type" value="Genomic_DNA"/>
</dbReference>
<dbReference type="GO" id="GO:0000155">
    <property type="term" value="F:phosphorelay sensor kinase activity"/>
    <property type="evidence" value="ECO:0007669"/>
    <property type="project" value="InterPro"/>
</dbReference>
<name>A0A9D1R459_9FIRM</name>
<dbReference type="Proteomes" id="UP000824265">
    <property type="component" value="Unassembled WGS sequence"/>
</dbReference>
<evidence type="ECO:0000313" key="12">
    <source>
        <dbReference type="EMBL" id="HIW80657.1"/>
    </source>
</evidence>
<dbReference type="PRINTS" id="PR00344">
    <property type="entry name" value="BCTRLSENSOR"/>
</dbReference>
<dbReference type="SUPFAM" id="SSF55874">
    <property type="entry name" value="ATPase domain of HSP90 chaperone/DNA topoisomerase II/histidine kinase"/>
    <property type="match status" value="1"/>
</dbReference>
<dbReference type="Gene3D" id="6.10.340.10">
    <property type="match status" value="1"/>
</dbReference>
<evidence type="ECO:0000256" key="1">
    <source>
        <dbReference type="ARBA" id="ARBA00000085"/>
    </source>
</evidence>
<dbReference type="Pfam" id="PF02518">
    <property type="entry name" value="HATPase_c"/>
    <property type="match status" value="1"/>
</dbReference>
<organism evidence="12 13">
    <name type="scientific">Candidatus Acetatifactor stercoripullorum</name>
    <dbReference type="NCBI Taxonomy" id="2838414"/>
    <lineage>
        <taxon>Bacteria</taxon>
        <taxon>Bacillati</taxon>
        <taxon>Bacillota</taxon>
        <taxon>Clostridia</taxon>
        <taxon>Lachnospirales</taxon>
        <taxon>Lachnospiraceae</taxon>
        <taxon>Acetatifactor</taxon>
    </lineage>
</organism>
<proteinExistence type="predicted"/>
<evidence type="ECO:0000256" key="2">
    <source>
        <dbReference type="ARBA" id="ARBA00004370"/>
    </source>
</evidence>
<keyword evidence="8" id="KW-0175">Coiled coil</keyword>